<dbReference type="eggNOG" id="COG1474">
    <property type="taxonomic scope" value="Bacteria"/>
</dbReference>
<keyword evidence="2" id="KW-1185">Reference proteome</keyword>
<name>X7F4N1_9RHOB</name>
<comment type="caution">
    <text evidence="1">The sequence shown here is derived from an EMBL/GenBank/DDBJ whole genome shotgun (WGS) entry which is preliminary data.</text>
</comment>
<dbReference type="AlphaFoldDB" id="X7F4N1"/>
<dbReference type="EMBL" id="JAME01000044">
    <property type="protein sequence ID" value="ETX27016.1"/>
    <property type="molecule type" value="Genomic_DNA"/>
</dbReference>
<dbReference type="Proteomes" id="UP000023430">
    <property type="component" value="Unassembled WGS sequence"/>
</dbReference>
<evidence type="ECO:0000313" key="1">
    <source>
        <dbReference type="EMBL" id="ETX27016.1"/>
    </source>
</evidence>
<sequence length="202" mass="22749">MVWRAVRHRLALLGIVVLWLDEAQDLVLGDSAMETEKTLRMIKSLMKGDHPVVPILSGTERLGEVIGYDPQVSRRFTKIRPSDLEFGADEGSLLGLIDAYCDEVGLGADLGDDLAARLIHASRRRFGRAVVLILHAIESALMDGDEILTIDHFAVAWVKEDRNDPDSNVFLVSDWLSVELDQQAEEYEEARTKRQKKKLERV</sequence>
<dbReference type="STRING" id="1449351.RISW2_17095"/>
<evidence type="ECO:0000313" key="2">
    <source>
        <dbReference type="Proteomes" id="UP000023430"/>
    </source>
</evidence>
<accession>X7F4N1</accession>
<evidence type="ECO:0008006" key="3">
    <source>
        <dbReference type="Google" id="ProtNLM"/>
    </source>
</evidence>
<dbReference type="InterPro" id="IPR008868">
    <property type="entry name" value="TniB"/>
</dbReference>
<dbReference type="Pfam" id="PF05621">
    <property type="entry name" value="TniB"/>
    <property type="match status" value="1"/>
</dbReference>
<organism evidence="1 2">
    <name type="scientific">Roseivivax isoporae LMG 25204</name>
    <dbReference type="NCBI Taxonomy" id="1449351"/>
    <lineage>
        <taxon>Bacteria</taxon>
        <taxon>Pseudomonadati</taxon>
        <taxon>Pseudomonadota</taxon>
        <taxon>Alphaproteobacteria</taxon>
        <taxon>Rhodobacterales</taxon>
        <taxon>Roseobacteraceae</taxon>
        <taxon>Roseivivax</taxon>
    </lineage>
</organism>
<gene>
    <name evidence="1" type="ORF">RISW2_17095</name>
</gene>
<protein>
    <recommendedName>
        <fullName evidence="3">TniB protein</fullName>
    </recommendedName>
</protein>
<proteinExistence type="predicted"/>
<reference evidence="1 2" key="1">
    <citation type="submission" date="2014-01" db="EMBL/GenBank/DDBJ databases">
        <title>Roseivivax isoporae LMG 25204 Genome Sequencing.</title>
        <authorList>
            <person name="Lai Q."/>
            <person name="Li G."/>
            <person name="Shao Z."/>
        </authorList>
    </citation>
    <scope>NUCLEOTIDE SEQUENCE [LARGE SCALE GENOMIC DNA]</scope>
    <source>
        <strain evidence="1 2">LMG 25204</strain>
    </source>
</reference>